<dbReference type="Proteomes" id="UP000564964">
    <property type="component" value="Unassembled WGS sequence"/>
</dbReference>
<dbReference type="EMBL" id="DUGH01000003">
    <property type="protein sequence ID" value="HIH15792.1"/>
    <property type="molecule type" value="Genomic_DNA"/>
</dbReference>
<reference evidence="3" key="1">
    <citation type="journal article" date="2020" name="bioRxiv">
        <title>A rank-normalized archaeal taxonomy based on genome phylogeny resolves widespread incomplete and uneven classifications.</title>
        <authorList>
            <person name="Rinke C."/>
            <person name="Chuvochina M."/>
            <person name="Mussig A.J."/>
            <person name="Chaumeil P.-A."/>
            <person name="Waite D.W."/>
            <person name="Whitman W.B."/>
            <person name="Parks D.H."/>
            <person name="Hugenholtz P."/>
        </authorList>
    </citation>
    <scope>NUCLEOTIDE SEQUENCE [LARGE SCALE GENOMIC DNA]</scope>
</reference>
<name>A0A7J4JDF0_9ARCH</name>
<feature type="transmembrane region" description="Helical" evidence="1">
    <location>
        <begin position="74"/>
        <end position="93"/>
    </location>
</feature>
<keyword evidence="1" id="KW-1133">Transmembrane helix</keyword>
<feature type="transmembrane region" description="Helical" evidence="1">
    <location>
        <begin position="32"/>
        <end position="62"/>
    </location>
</feature>
<dbReference type="AlphaFoldDB" id="A0A7J4JDF0"/>
<keyword evidence="1" id="KW-0812">Transmembrane</keyword>
<dbReference type="Gene3D" id="1.10.1760.20">
    <property type="match status" value="1"/>
</dbReference>
<evidence type="ECO:0000313" key="3">
    <source>
        <dbReference type="Proteomes" id="UP000564964"/>
    </source>
</evidence>
<comment type="caution">
    <text evidence="2">The sequence shown here is derived from an EMBL/GenBank/DDBJ whole genome shotgun (WGS) entry which is preliminary data.</text>
</comment>
<protein>
    <recommendedName>
        <fullName evidence="4">Rod shape-determining protein MreD</fullName>
    </recommendedName>
</protein>
<sequence length="161" mass="17041">MAKPSEDRFFLLLLVAVLGRLLLLPLPSIKPILPIIVFTALSLGLDQGLLMAFLGFFLSNLVIDAISGYGFGSWTIYQVLGGALAAYTATLVAGRRPVTSMDLVNATLPGTLVFELTINFGSAGGLDIEYFLGSLPFALAHLAGNLVFAVLLSGFLPKTSH</sequence>
<gene>
    <name evidence="2" type="ORF">HA252_00080</name>
</gene>
<proteinExistence type="predicted"/>
<feature type="transmembrane region" description="Helical" evidence="1">
    <location>
        <begin position="9"/>
        <end position="26"/>
    </location>
</feature>
<evidence type="ECO:0008006" key="4">
    <source>
        <dbReference type="Google" id="ProtNLM"/>
    </source>
</evidence>
<organism evidence="2 3">
    <name type="scientific">Candidatus Iainarchaeum sp</name>
    <dbReference type="NCBI Taxonomy" id="3101447"/>
    <lineage>
        <taxon>Archaea</taxon>
        <taxon>Candidatus Iainarchaeota</taxon>
        <taxon>Candidatus Iainarchaeia</taxon>
        <taxon>Candidatus Iainarchaeales</taxon>
        <taxon>Candidatus Iainarchaeaceae</taxon>
        <taxon>Candidatus Iainarchaeum</taxon>
    </lineage>
</organism>
<evidence type="ECO:0000313" key="2">
    <source>
        <dbReference type="EMBL" id="HIH15792.1"/>
    </source>
</evidence>
<keyword evidence="1" id="KW-0472">Membrane</keyword>
<evidence type="ECO:0000256" key="1">
    <source>
        <dbReference type="SAM" id="Phobius"/>
    </source>
</evidence>
<feature type="transmembrane region" description="Helical" evidence="1">
    <location>
        <begin position="135"/>
        <end position="156"/>
    </location>
</feature>
<accession>A0A7J4JDF0</accession>